<evidence type="ECO:0000256" key="3">
    <source>
        <dbReference type="ARBA" id="ARBA00006972"/>
    </source>
</evidence>
<evidence type="ECO:0000256" key="5">
    <source>
        <dbReference type="ARBA" id="ARBA00022927"/>
    </source>
</evidence>
<keyword evidence="5 9" id="KW-0653">Protein transport</keyword>
<dbReference type="PROSITE" id="PS00989">
    <property type="entry name" value="CLAT_ADAPTOR_S"/>
    <property type="match status" value="1"/>
</dbReference>
<dbReference type="Proteomes" id="UP000247409">
    <property type="component" value="Unassembled WGS sequence"/>
</dbReference>
<evidence type="ECO:0000313" key="13">
    <source>
        <dbReference type="Proteomes" id="UP000247409"/>
    </source>
</evidence>
<evidence type="ECO:0000256" key="9">
    <source>
        <dbReference type="PIRNR" id="PIRNR015588"/>
    </source>
</evidence>
<dbReference type="Pfam" id="PF01217">
    <property type="entry name" value="Clat_adaptor_s"/>
    <property type="match status" value="1"/>
</dbReference>
<accession>A0A2V3IRQ1</accession>
<evidence type="ECO:0000256" key="4">
    <source>
        <dbReference type="ARBA" id="ARBA00022448"/>
    </source>
</evidence>
<dbReference type="GO" id="GO:0035615">
    <property type="term" value="F:clathrin adaptor activity"/>
    <property type="evidence" value="ECO:0007669"/>
    <property type="project" value="InterPro"/>
</dbReference>
<dbReference type="CDD" id="cd14831">
    <property type="entry name" value="AP1_sigma"/>
    <property type="match status" value="1"/>
</dbReference>
<dbReference type="GO" id="GO:0006886">
    <property type="term" value="P:intracellular protein transport"/>
    <property type="evidence" value="ECO:0007669"/>
    <property type="project" value="UniProtKB-UniRule"/>
</dbReference>
<dbReference type="PIRSF" id="PIRSF015588">
    <property type="entry name" value="AP_complex_sigma"/>
    <property type="match status" value="1"/>
</dbReference>
<reference evidence="12 13" key="1">
    <citation type="journal article" date="2018" name="Mol. Biol. Evol.">
        <title>Analysis of the draft genome of the red seaweed Gracilariopsis chorda provides insights into genome size evolution in Rhodophyta.</title>
        <authorList>
            <person name="Lee J."/>
            <person name="Yang E.C."/>
            <person name="Graf L."/>
            <person name="Yang J.H."/>
            <person name="Qiu H."/>
            <person name="Zel Zion U."/>
            <person name="Chan C.X."/>
            <person name="Stephens T.G."/>
            <person name="Weber A.P.M."/>
            <person name="Boo G.H."/>
            <person name="Boo S.M."/>
            <person name="Kim K.M."/>
            <person name="Shin Y."/>
            <person name="Jung M."/>
            <person name="Lee S.J."/>
            <person name="Yim H.S."/>
            <person name="Lee J.H."/>
            <person name="Bhattacharya D."/>
            <person name="Yoon H.S."/>
        </authorList>
    </citation>
    <scope>NUCLEOTIDE SEQUENCE [LARGE SCALE GENOMIC DNA]</scope>
    <source>
        <strain evidence="12 13">SKKU-2015</strain>
        <tissue evidence="12">Whole body</tissue>
    </source>
</reference>
<comment type="subcellular location">
    <subcellularLocation>
        <location evidence="2">Cytoplasmic vesicle</location>
        <location evidence="2">Clathrin-coated vesicle membrane</location>
    </subcellularLocation>
    <subcellularLocation>
        <location evidence="1">Golgi apparatus</location>
    </subcellularLocation>
</comment>
<dbReference type="InterPro" id="IPR011012">
    <property type="entry name" value="Longin-like_dom_sf"/>
</dbReference>
<dbReference type="InterPro" id="IPR022775">
    <property type="entry name" value="AP_mu_sigma_su"/>
</dbReference>
<keyword evidence="8" id="KW-0968">Cytoplasmic vesicle</keyword>
<dbReference type="AlphaFoldDB" id="A0A2V3IRQ1"/>
<dbReference type="EMBL" id="NBIV01000081">
    <property type="protein sequence ID" value="PXF44784.1"/>
    <property type="molecule type" value="Genomic_DNA"/>
</dbReference>
<feature type="compositionally biased region" description="Low complexity" evidence="10">
    <location>
        <begin position="154"/>
        <end position="168"/>
    </location>
</feature>
<keyword evidence="6" id="KW-0333">Golgi apparatus</keyword>
<feature type="region of interest" description="Disordered" evidence="10">
    <location>
        <begin position="146"/>
        <end position="168"/>
    </location>
</feature>
<feature type="domain" description="AP complex mu/sigma subunit" evidence="11">
    <location>
        <begin position="1"/>
        <end position="140"/>
    </location>
</feature>
<evidence type="ECO:0000313" key="12">
    <source>
        <dbReference type="EMBL" id="PXF44784.1"/>
    </source>
</evidence>
<dbReference type="GO" id="GO:0016482">
    <property type="term" value="P:cytosolic transport"/>
    <property type="evidence" value="ECO:0007669"/>
    <property type="project" value="UniProtKB-ARBA"/>
</dbReference>
<comment type="similarity">
    <text evidence="3 9">Belongs to the adaptor complexes small subunit family.</text>
</comment>
<dbReference type="InterPro" id="IPR044733">
    <property type="entry name" value="AP1_sigma"/>
</dbReference>
<dbReference type="PANTHER" id="PTHR11753">
    <property type="entry name" value="ADAPTOR COMPLEXES SMALL SUBUNIT FAMILY"/>
    <property type="match status" value="1"/>
</dbReference>
<keyword evidence="13" id="KW-1185">Reference proteome</keyword>
<dbReference type="STRING" id="448386.A0A2V3IRQ1"/>
<dbReference type="FunFam" id="3.30.450.60:FF:000007">
    <property type="entry name" value="AP complex subunit sigma"/>
    <property type="match status" value="1"/>
</dbReference>
<evidence type="ECO:0000256" key="8">
    <source>
        <dbReference type="ARBA" id="ARBA00023329"/>
    </source>
</evidence>
<keyword evidence="7 9" id="KW-0472">Membrane</keyword>
<comment type="caution">
    <text evidence="12">The sequence shown here is derived from an EMBL/GenBank/DDBJ whole genome shotgun (WGS) entry which is preliminary data.</text>
</comment>
<proteinExistence type="inferred from homology"/>
<evidence type="ECO:0000256" key="2">
    <source>
        <dbReference type="ARBA" id="ARBA00004640"/>
    </source>
</evidence>
<dbReference type="GO" id="GO:0005829">
    <property type="term" value="C:cytosol"/>
    <property type="evidence" value="ECO:0007669"/>
    <property type="project" value="GOC"/>
</dbReference>
<evidence type="ECO:0000256" key="7">
    <source>
        <dbReference type="ARBA" id="ARBA00023136"/>
    </source>
</evidence>
<evidence type="ECO:0000256" key="6">
    <source>
        <dbReference type="ARBA" id="ARBA00023034"/>
    </source>
</evidence>
<dbReference type="InterPro" id="IPR016635">
    <property type="entry name" value="AP_complex_ssu"/>
</dbReference>
<protein>
    <recommendedName>
        <fullName evidence="9">AP complex subunit sigma</fullName>
    </recommendedName>
</protein>
<dbReference type="SUPFAM" id="SSF64356">
    <property type="entry name" value="SNARE-like"/>
    <property type="match status" value="1"/>
</dbReference>
<dbReference type="GO" id="GO:0030121">
    <property type="term" value="C:AP-1 adaptor complex"/>
    <property type="evidence" value="ECO:0007669"/>
    <property type="project" value="InterPro"/>
</dbReference>
<keyword evidence="4 9" id="KW-0813">Transport</keyword>
<dbReference type="OrthoDB" id="371463at2759"/>
<evidence type="ECO:0000256" key="1">
    <source>
        <dbReference type="ARBA" id="ARBA00004555"/>
    </source>
</evidence>
<dbReference type="InterPro" id="IPR000804">
    <property type="entry name" value="Clathrin_sm-chain_CS"/>
</dbReference>
<organism evidence="12 13">
    <name type="scientific">Gracilariopsis chorda</name>
    <dbReference type="NCBI Taxonomy" id="448386"/>
    <lineage>
        <taxon>Eukaryota</taxon>
        <taxon>Rhodophyta</taxon>
        <taxon>Florideophyceae</taxon>
        <taxon>Rhodymeniophycidae</taxon>
        <taxon>Gracilariales</taxon>
        <taxon>Gracilariaceae</taxon>
        <taxon>Gracilariopsis</taxon>
    </lineage>
</organism>
<name>A0A2V3IRQ1_9FLOR</name>
<dbReference type="Gene3D" id="3.30.450.60">
    <property type="match status" value="1"/>
</dbReference>
<sequence length="168" mass="19223">MIHWILLINRQGKVRLSKWYESFTETERSAILRDVQSHVLTRSSKMCNVVDRKDNKIVYKRYASLYFIACIDADENELAMMELLHVFVEVLDSYFGNVCELDLIFHFTRAYWILDEMFSGGELLECDKSAVLAAVYSKDAAAEPVPEFAPKTPSGAHVASASHSSRHR</sequence>
<gene>
    <name evidence="12" type="ORF">BWQ96_05454</name>
</gene>
<evidence type="ECO:0000256" key="10">
    <source>
        <dbReference type="SAM" id="MobiDB-lite"/>
    </source>
</evidence>
<evidence type="ECO:0000259" key="11">
    <source>
        <dbReference type="Pfam" id="PF01217"/>
    </source>
</evidence>